<keyword evidence="1 2" id="KW-0690">Ribosome biogenesis</keyword>
<dbReference type="Gene3D" id="3.30.300.20">
    <property type="match status" value="1"/>
</dbReference>
<dbReference type="HAMAP" id="MF_00003">
    <property type="entry name" value="RbfA"/>
    <property type="match status" value="1"/>
</dbReference>
<gene>
    <name evidence="2 4" type="primary">rbfA</name>
    <name evidence="4" type="ORF">ABLG96_11700</name>
</gene>
<dbReference type="GO" id="GO:0043024">
    <property type="term" value="F:ribosomal small subunit binding"/>
    <property type="evidence" value="ECO:0007669"/>
    <property type="project" value="TreeGrafter"/>
</dbReference>
<dbReference type="InterPro" id="IPR000238">
    <property type="entry name" value="RbfA"/>
</dbReference>
<feature type="region of interest" description="Disordered" evidence="3">
    <location>
        <begin position="125"/>
        <end position="206"/>
    </location>
</feature>
<comment type="similarity">
    <text evidence="2">Belongs to the RbfA family.</text>
</comment>
<dbReference type="InterPro" id="IPR015946">
    <property type="entry name" value="KH_dom-like_a/b"/>
</dbReference>
<comment type="subunit">
    <text evidence="2">Monomer. Binds 30S ribosomal subunits, but not 50S ribosomal subunits or 70S ribosomes.</text>
</comment>
<evidence type="ECO:0000256" key="3">
    <source>
        <dbReference type="SAM" id="MobiDB-lite"/>
    </source>
</evidence>
<dbReference type="EMBL" id="CP159218">
    <property type="protein sequence ID" value="XCG61951.1"/>
    <property type="molecule type" value="Genomic_DNA"/>
</dbReference>
<evidence type="ECO:0000256" key="1">
    <source>
        <dbReference type="ARBA" id="ARBA00022517"/>
    </source>
</evidence>
<dbReference type="AlphaFoldDB" id="A0AAU8DID1"/>
<dbReference type="GO" id="GO:0005829">
    <property type="term" value="C:cytosol"/>
    <property type="evidence" value="ECO:0007669"/>
    <property type="project" value="TreeGrafter"/>
</dbReference>
<comment type="subcellular location">
    <subcellularLocation>
        <location evidence="2">Cytoplasm</location>
    </subcellularLocation>
</comment>
<dbReference type="PROSITE" id="PS01319">
    <property type="entry name" value="RBFA"/>
    <property type="match status" value="1"/>
</dbReference>
<organism evidence="4">
    <name type="scientific">Nakamurella sp. A5-74</name>
    <dbReference type="NCBI Taxonomy" id="3158264"/>
    <lineage>
        <taxon>Bacteria</taxon>
        <taxon>Bacillati</taxon>
        <taxon>Actinomycetota</taxon>
        <taxon>Actinomycetes</taxon>
        <taxon>Nakamurellales</taxon>
        <taxon>Nakamurellaceae</taxon>
        <taxon>Nakamurella</taxon>
    </lineage>
</organism>
<sequence>MADAPRARRLAKRIMTIVATELEYQVKDPRLAMTTITAATVTPDLREATVYYTVYGTDEEQQSTAMALASANGVLRSAVGKQTGIKFTPTLAFKADTVPVTSKAMEDLLEAARAADAEIAHRAANATYAGDPDPYKAPREVLDDDLDNDEDDEDDALEDEDGDTRRPVGGRVEVDDLEFDDEIIRDAAVRTDPPAAPVADEDAHRR</sequence>
<evidence type="ECO:0000256" key="2">
    <source>
        <dbReference type="HAMAP-Rule" id="MF_00003"/>
    </source>
</evidence>
<proteinExistence type="inferred from homology"/>
<dbReference type="GO" id="GO:0030490">
    <property type="term" value="P:maturation of SSU-rRNA"/>
    <property type="evidence" value="ECO:0007669"/>
    <property type="project" value="UniProtKB-UniRule"/>
</dbReference>
<reference evidence="4" key="1">
    <citation type="submission" date="2024-05" db="EMBL/GenBank/DDBJ databases">
        <authorList>
            <person name="Cai S.Y."/>
            <person name="Jin L.M."/>
            <person name="Li H.R."/>
        </authorList>
    </citation>
    <scope>NUCLEOTIDE SEQUENCE</scope>
    <source>
        <strain evidence="4">A5-74</strain>
    </source>
</reference>
<dbReference type="RefSeq" id="WP_353647567.1">
    <property type="nucleotide sequence ID" value="NZ_CP159218.1"/>
</dbReference>
<dbReference type="PANTHER" id="PTHR33515:SF1">
    <property type="entry name" value="RIBOSOME-BINDING FACTOR A, CHLOROPLASTIC-RELATED"/>
    <property type="match status" value="1"/>
</dbReference>
<keyword evidence="2" id="KW-0963">Cytoplasm</keyword>
<dbReference type="NCBIfam" id="TIGR00082">
    <property type="entry name" value="rbfA"/>
    <property type="match status" value="1"/>
</dbReference>
<evidence type="ECO:0000313" key="4">
    <source>
        <dbReference type="EMBL" id="XCG61951.1"/>
    </source>
</evidence>
<dbReference type="Pfam" id="PF02033">
    <property type="entry name" value="RBFA"/>
    <property type="match status" value="1"/>
</dbReference>
<comment type="function">
    <text evidence="2">One of several proteins that assist in the late maturation steps of the functional core of the 30S ribosomal subunit. Associates with free 30S ribosomal subunits (but not with 30S subunits that are part of 70S ribosomes or polysomes). Required for efficient processing of 16S rRNA. May interact with the 5'-terminal helix region of 16S rRNA.</text>
</comment>
<feature type="compositionally biased region" description="Acidic residues" evidence="3">
    <location>
        <begin position="142"/>
        <end position="162"/>
    </location>
</feature>
<dbReference type="InterPro" id="IPR020053">
    <property type="entry name" value="Ribosome-bd_factorA_CS"/>
</dbReference>
<name>A0AAU8DID1_9ACTN</name>
<dbReference type="PANTHER" id="PTHR33515">
    <property type="entry name" value="RIBOSOME-BINDING FACTOR A, CHLOROPLASTIC-RELATED"/>
    <property type="match status" value="1"/>
</dbReference>
<dbReference type="InterPro" id="IPR023799">
    <property type="entry name" value="RbfA_dom_sf"/>
</dbReference>
<protein>
    <recommendedName>
        <fullName evidence="2">Ribosome-binding factor A</fullName>
    </recommendedName>
</protein>
<accession>A0AAU8DID1</accession>
<dbReference type="SUPFAM" id="SSF89919">
    <property type="entry name" value="Ribosome-binding factor A, RbfA"/>
    <property type="match status" value="1"/>
</dbReference>